<comment type="caution">
    <text evidence="2">The sequence shown here is derived from an EMBL/GenBank/DDBJ whole genome shotgun (WGS) entry which is preliminary data.</text>
</comment>
<dbReference type="PANTHER" id="PTHR40050:SF1">
    <property type="entry name" value="INNER SPORE COAT PROTEIN H"/>
    <property type="match status" value="1"/>
</dbReference>
<sequence length="467" mass="55119">MIELFFNLKLKGDDLLLGRKHIRVRSDAEDNTHMKSKIAYDLLNKWNIPSIQETYCELYINEEYFGLYFLLDTIKSNWIIKTYNLPTDEEVETLFYCKNTHTRFINGDECYNDNDKTANYTKPFENFIEKIKASESIDDIKKFMNIDLLMKNLAIEFLFGSHDHFILTGHNFYMYQRKDGIWDMILVDFDSDLGSSLYAYFLYALKINIDEYGYRLKLEDMLRSENRLIDIVYTKDKTAFKKALREIMITGFNPDALFKRIEELKEFIAPYVKKTTTPRPDGRLPGVINFKGSNNHHTYEDFEAVSRLENTSPVVPSLKSWIKNRFEFACEEYGLDKEEILREAAKFRGEILDEPENEKEDLFQNNEVEIDNESRISVSIEEITETENDDLENEYLDDKEMEVTGEIDDLENEYLDDKEMEVTGEIENAEDLDDEEYDDLENTEEDEEVEIEINEEIEDAEDSADEE</sequence>
<organism evidence="2 3">
    <name type="scientific">Piromyces finnis</name>
    <dbReference type="NCBI Taxonomy" id="1754191"/>
    <lineage>
        <taxon>Eukaryota</taxon>
        <taxon>Fungi</taxon>
        <taxon>Fungi incertae sedis</taxon>
        <taxon>Chytridiomycota</taxon>
        <taxon>Chytridiomycota incertae sedis</taxon>
        <taxon>Neocallimastigomycetes</taxon>
        <taxon>Neocallimastigales</taxon>
        <taxon>Neocallimastigaceae</taxon>
        <taxon>Piromyces</taxon>
    </lineage>
</organism>
<evidence type="ECO:0000313" key="3">
    <source>
        <dbReference type="Proteomes" id="UP000193719"/>
    </source>
</evidence>
<evidence type="ECO:0000256" key="1">
    <source>
        <dbReference type="SAM" id="MobiDB-lite"/>
    </source>
</evidence>
<dbReference type="AlphaFoldDB" id="A0A1Y1VGG1"/>
<dbReference type="EMBL" id="MCFH01000009">
    <property type="protein sequence ID" value="ORX55514.1"/>
    <property type="molecule type" value="Genomic_DNA"/>
</dbReference>
<dbReference type="Proteomes" id="UP000193719">
    <property type="component" value="Unassembled WGS sequence"/>
</dbReference>
<dbReference type="STRING" id="1754191.A0A1Y1VGG1"/>
<proteinExistence type="predicted"/>
<dbReference type="Pfam" id="PF08757">
    <property type="entry name" value="CotH"/>
    <property type="match status" value="1"/>
</dbReference>
<keyword evidence="3" id="KW-1185">Reference proteome</keyword>
<evidence type="ECO:0000313" key="2">
    <source>
        <dbReference type="EMBL" id="ORX55514.1"/>
    </source>
</evidence>
<reference evidence="2 3" key="2">
    <citation type="submission" date="2016-08" db="EMBL/GenBank/DDBJ databases">
        <title>Pervasive Adenine N6-methylation of Active Genes in Fungi.</title>
        <authorList>
            <consortium name="DOE Joint Genome Institute"/>
            <person name="Mondo S.J."/>
            <person name="Dannebaum R.O."/>
            <person name="Kuo R.C."/>
            <person name="Labutti K."/>
            <person name="Haridas S."/>
            <person name="Kuo A."/>
            <person name="Salamov A."/>
            <person name="Ahrendt S.R."/>
            <person name="Lipzen A."/>
            <person name="Sullivan W."/>
            <person name="Andreopoulos W.B."/>
            <person name="Clum A."/>
            <person name="Lindquist E."/>
            <person name="Daum C."/>
            <person name="Ramamoorthy G.K."/>
            <person name="Gryganskyi A."/>
            <person name="Culley D."/>
            <person name="Magnuson J.K."/>
            <person name="James T.Y."/>
            <person name="O'Malley M.A."/>
            <person name="Stajich J.E."/>
            <person name="Spatafora J.W."/>
            <person name="Visel A."/>
            <person name="Grigoriev I.V."/>
        </authorList>
    </citation>
    <scope>NUCLEOTIDE SEQUENCE [LARGE SCALE GENOMIC DNA]</scope>
    <source>
        <strain evidence="3">finn</strain>
    </source>
</reference>
<gene>
    <name evidence="2" type="ORF">BCR36DRAFT_468830</name>
</gene>
<dbReference type="InterPro" id="IPR014867">
    <property type="entry name" value="Spore_coat_CotH_CotH2/3/7"/>
</dbReference>
<accession>A0A1Y1VGG1</accession>
<dbReference type="PANTHER" id="PTHR40050">
    <property type="entry name" value="INNER SPORE COAT PROTEIN H"/>
    <property type="match status" value="1"/>
</dbReference>
<feature type="compositionally biased region" description="Acidic residues" evidence="1">
    <location>
        <begin position="422"/>
        <end position="467"/>
    </location>
</feature>
<evidence type="ECO:0008006" key="4">
    <source>
        <dbReference type="Google" id="ProtNLM"/>
    </source>
</evidence>
<name>A0A1Y1VGG1_9FUNG</name>
<feature type="region of interest" description="Disordered" evidence="1">
    <location>
        <begin position="420"/>
        <end position="467"/>
    </location>
</feature>
<reference evidence="2 3" key="1">
    <citation type="submission" date="2016-08" db="EMBL/GenBank/DDBJ databases">
        <title>Genomes of anaerobic fungi encode conserved fungal cellulosomes for biomass hydrolysis.</title>
        <authorList>
            <consortium name="DOE Joint Genome Institute"/>
            <person name="Haitjema C.H."/>
            <person name="Gilmore S.P."/>
            <person name="Henske J.K."/>
            <person name="Solomon K.V."/>
            <person name="De Groot R."/>
            <person name="Kuo A."/>
            <person name="Mondo S.J."/>
            <person name="Salamov A.A."/>
            <person name="Labutti K."/>
            <person name="Zhao Z."/>
            <person name="Chiniquy J."/>
            <person name="Barry K."/>
            <person name="Brewer H.M."/>
            <person name="Purvine S.O."/>
            <person name="Wright A.T."/>
            <person name="Boxma B."/>
            <person name="Van Alen T."/>
            <person name="Hackstein J.H."/>
            <person name="Baker S.E."/>
            <person name="Grigoriev I.V."/>
            <person name="O'Malley M.A."/>
        </authorList>
    </citation>
    <scope>NUCLEOTIDE SEQUENCE [LARGE SCALE GENOMIC DNA]</scope>
    <source>
        <strain evidence="3">finn</strain>
    </source>
</reference>
<protein>
    <recommendedName>
        <fullName evidence="4">Coth-domain-containing protein</fullName>
    </recommendedName>
</protein>
<dbReference type="OrthoDB" id="2227089at2759"/>